<protein>
    <submittedName>
        <fullName evidence="10">ATP-dependent Clp protease ATP-binding subunit ClpB</fullName>
    </submittedName>
</protein>
<dbReference type="InterPro" id="IPR003959">
    <property type="entry name" value="ATPase_AAA_core"/>
</dbReference>
<keyword evidence="5" id="KW-0143">Chaperone</keyword>
<keyword evidence="10" id="KW-0645">Protease</keyword>
<dbReference type="GO" id="GO:0005524">
    <property type="term" value="F:ATP binding"/>
    <property type="evidence" value="ECO:0007669"/>
    <property type="project" value="UniProtKB-KW"/>
</dbReference>
<dbReference type="STRING" id="1296120.A0A1B9GKS8"/>
<feature type="coiled-coil region" evidence="6">
    <location>
        <begin position="348"/>
        <end position="462"/>
    </location>
</feature>
<dbReference type="Gene3D" id="3.40.50.300">
    <property type="entry name" value="P-loop containing nucleotide triphosphate hydrolases"/>
    <property type="match status" value="3"/>
</dbReference>
<dbReference type="InterPro" id="IPR027417">
    <property type="entry name" value="P-loop_NTPase"/>
</dbReference>
<dbReference type="PRINTS" id="PR00300">
    <property type="entry name" value="CLPPROTEASEA"/>
</dbReference>
<feature type="compositionally biased region" description="Low complexity" evidence="7">
    <location>
        <begin position="813"/>
        <end position="828"/>
    </location>
</feature>
<feature type="compositionally biased region" description="Acidic residues" evidence="7">
    <location>
        <begin position="841"/>
        <end position="853"/>
    </location>
</feature>
<dbReference type="GO" id="GO:0043335">
    <property type="term" value="P:protein unfolding"/>
    <property type="evidence" value="ECO:0007669"/>
    <property type="project" value="TreeGrafter"/>
</dbReference>
<dbReference type="Proteomes" id="UP000092666">
    <property type="component" value="Unassembled WGS sequence"/>
</dbReference>
<feature type="domain" description="Clp ATPase C-terminal" evidence="9">
    <location>
        <begin position="712"/>
        <end position="801"/>
    </location>
</feature>
<evidence type="ECO:0000256" key="7">
    <source>
        <dbReference type="SAM" id="MobiDB-lite"/>
    </source>
</evidence>
<reference evidence="11" key="2">
    <citation type="submission" date="2013-12" db="EMBL/GenBank/DDBJ databases">
        <title>Evolution of pathogenesis and genome organization in the Tremellales.</title>
        <authorList>
            <person name="Cuomo C."/>
            <person name="Litvintseva A."/>
            <person name="Heitman J."/>
            <person name="Chen Y."/>
            <person name="Sun S."/>
            <person name="Springer D."/>
            <person name="Dromer F."/>
            <person name="Young S."/>
            <person name="Zeng Q."/>
            <person name="Chapman S."/>
            <person name="Gujja S."/>
            <person name="Saif S."/>
            <person name="Birren B."/>
        </authorList>
    </citation>
    <scope>NUCLEOTIDE SEQUENCE [LARGE SCALE GENOMIC DNA]</scope>
    <source>
        <strain evidence="11">BCC8398</strain>
    </source>
</reference>
<dbReference type="GO" id="GO:0016887">
    <property type="term" value="F:ATP hydrolysis activity"/>
    <property type="evidence" value="ECO:0007669"/>
    <property type="project" value="InterPro"/>
</dbReference>
<dbReference type="SMART" id="SM01086">
    <property type="entry name" value="ClpB_D2-small"/>
    <property type="match status" value="1"/>
</dbReference>
<feature type="compositionally biased region" description="Gly residues" evidence="7">
    <location>
        <begin position="72"/>
        <end position="83"/>
    </location>
</feature>
<dbReference type="CDD" id="cd19499">
    <property type="entry name" value="RecA-like_ClpB_Hsp104-like"/>
    <property type="match status" value="1"/>
</dbReference>
<organism evidence="10 11">
    <name type="scientific">Kwoniella heveanensis BCC8398</name>
    <dbReference type="NCBI Taxonomy" id="1296120"/>
    <lineage>
        <taxon>Eukaryota</taxon>
        <taxon>Fungi</taxon>
        <taxon>Dikarya</taxon>
        <taxon>Basidiomycota</taxon>
        <taxon>Agaricomycotina</taxon>
        <taxon>Tremellomycetes</taxon>
        <taxon>Tremellales</taxon>
        <taxon>Cryptococcaceae</taxon>
        <taxon>Kwoniella</taxon>
    </lineage>
</organism>
<dbReference type="PROSITE" id="PS00870">
    <property type="entry name" value="CLPAB_1"/>
    <property type="match status" value="1"/>
</dbReference>
<evidence type="ECO:0000313" key="10">
    <source>
        <dbReference type="EMBL" id="OCF31563.1"/>
    </source>
</evidence>
<dbReference type="SUPFAM" id="SSF52540">
    <property type="entry name" value="P-loop containing nucleoside triphosphate hydrolases"/>
    <property type="match status" value="2"/>
</dbReference>
<dbReference type="CDD" id="cd00009">
    <property type="entry name" value="AAA"/>
    <property type="match status" value="1"/>
</dbReference>
<dbReference type="SMART" id="SM00382">
    <property type="entry name" value="AAA"/>
    <property type="match status" value="2"/>
</dbReference>
<dbReference type="GO" id="GO:0006508">
    <property type="term" value="P:proteolysis"/>
    <property type="evidence" value="ECO:0007669"/>
    <property type="project" value="UniProtKB-KW"/>
</dbReference>
<dbReference type="EMBL" id="KV700133">
    <property type="protein sequence ID" value="OCF31563.1"/>
    <property type="molecule type" value="Genomic_DNA"/>
</dbReference>
<dbReference type="InterPro" id="IPR018368">
    <property type="entry name" value="ClpA/B_CS1"/>
</dbReference>
<keyword evidence="10" id="KW-0378">Hydrolase</keyword>
<feature type="compositionally biased region" description="Basic and acidic residues" evidence="7">
    <location>
        <begin position="830"/>
        <end position="840"/>
    </location>
</feature>
<feature type="domain" description="AAA+ ATPase" evidence="8">
    <location>
        <begin position="135"/>
        <end position="279"/>
    </location>
</feature>
<dbReference type="GO" id="GO:0034605">
    <property type="term" value="P:cellular response to heat"/>
    <property type="evidence" value="ECO:0007669"/>
    <property type="project" value="TreeGrafter"/>
</dbReference>
<feature type="domain" description="AAA+ ATPase" evidence="8">
    <location>
        <begin position="538"/>
        <end position="713"/>
    </location>
</feature>
<evidence type="ECO:0000256" key="4">
    <source>
        <dbReference type="ARBA" id="ARBA00022840"/>
    </source>
</evidence>
<dbReference type="InterPro" id="IPR050130">
    <property type="entry name" value="ClpA_ClpB"/>
</dbReference>
<reference evidence="10 11" key="1">
    <citation type="submission" date="2013-07" db="EMBL/GenBank/DDBJ databases">
        <title>The Genome Sequence of Cryptococcus heveanensis BCC8398.</title>
        <authorList>
            <consortium name="The Broad Institute Genome Sequencing Platform"/>
            <person name="Cuomo C."/>
            <person name="Litvintseva A."/>
            <person name="Chen Y."/>
            <person name="Heitman J."/>
            <person name="Sun S."/>
            <person name="Springer D."/>
            <person name="Dromer F."/>
            <person name="Young S.K."/>
            <person name="Zeng Q."/>
            <person name="Gargeya S."/>
            <person name="Fitzgerald M."/>
            <person name="Abouelleil A."/>
            <person name="Alvarado L."/>
            <person name="Berlin A.M."/>
            <person name="Chapman S.B."/>
            <person name="Dewar J."/>
            <person name="Goldberg J."/>
            <person name="Griggs A."/>
            <person name="Gujja S."/>
            <person name="Hansen M."/>
            <person name="Howarth C."/>
            <person name="Imamovic A."/>
            <person name="Larimer J."/>
            <person name="McCowan C."/>
            <person name="Murphy C."/>
            <person name="Pearson M."/>
            <person name="Priest M."/>
            <person name="Roberts A."/>
            <person name="Saif S."/>
            <person name="Shea T."/>
            <person name="Sykes S."/>
            <person name="Wortman J."/>
            <person name="Nusbaum C."/>
            <person name="Birren B."/>
        </authorList>
    </citation>
    <scope>NUCLEOTIDE SEQUENCE [LARGE SCALE GENOMIC DNA]</scope>
    <source>
        <strain evidence="10 11">BCC8398</strain>
    </source>
</reference>
<dbReference type="FunFam" id="3.40.50.300:FF:000025">
    <property type="entry name" value="ATP-dependent Clp protease subunit"/>
    <property type="match status" value="1"/>
</dbReference>
<dbReference type="PANTHER" id="PTHR11638:SF176">
    <property type="entry name" value="HEAT SHOCK PROTEIN 78, MITOCHONDRIAL"/>
    <property type="match status" value="1"/>
</dbReference>
<dbReference type="InterPro" id="IPR041546">
    <property type="entry name" value="ClpA/ClpB_AAA_lid"/>
</dbReference>
<dbReference type="GO" id="GO:0042026">
    <property type="term" value="P:protein refolding"/>
    <property type="evidence" value="ECO:0007669"/>
    <property type="project" value="TreeGrafter"/>
</dbReference>
<keyword evidence="11" id="KW-1185">Reference proteome</keyword>
<dbReference type="AlphaFoldDB" id="A0A1B9GKS8"/>
<dbReference type="GO" id="GO:0005759">
    <property type="term" value="C:mitochondrial matrix"/>
    <property type="evidence" value="ECO:0007669"/>
    <property type="project" value="TreeGrafter"/>
</dbReference>
<dbReference type="Pfam" id="PF00004">
    <property type="entry name" value="AAA"/>
    <property type="match status" value="1"/>
</dbReference>
<accession>A0A1B9GKS8</accession>
<dbReference type="FunFam" id="3.40.50.300:FF:000010">
    <property type="entry name" value="Chaperone clpB 1, putative"/>
    <property type="match status" value="1"/>
</dbReference>
<evidence type="ECO:0000256" key="6">
    <source>
        <dbReference type="SAM" id="Coils"/>
    </source>
</evidence>
<dbReference type="Pfam" id="PF17871">
    <property type="entry name" value="AAA_lid_9"/>
    <property type="match status" value="1"/>
</dbReference>
<dbReference type="InterPro" id="IPR003593">
    <property type="entry name" value="AAA+_ATPase"/>
</dbReference>
<dbReference type="Pfam" id="PF10431">
    <property type="entry name" value="ClpB_D2-small"/>
    <property type="match status" value="1"/>
</dbReference>
<dbReference type="FunFam" id="3.40.50.300:FF:000120">
    <property type="entry name" value="ATP-dependent chaperone ClpB"/>
    <property type="match status" value="1"/>
</dbReference>
<dbReference type="OrthoDB" id="47330at2759"/>
<gene>
    <name evidence="10" type="ORF">I316_06762</name>
</gene>
<dbReference type="InterPro" id="IPR001270">
    <property type="entry name" value="ClpA/B"/>
</dbReference>
<feature type="region of interest" description="Disordered" evidence="7">
    <location>
        <begin position="801"/>
        <end position="862"/>
    </location>
</feature>
<dbReference type="Gene3D" id="1.10.8.60">
    <property type="match status" value="1"/>
</dbReference>
<evidence type="ECO:0000259" key="8">
    <source>
        <dbReference type="SMART" id="SM00382"/>
    </source>
</evidence>
<keyword evidence="6" id="KW-0175">Coiled coil</keyword>
<comment type="similarity">
    <text evidence="1">Belongs to the ClpA/ClpB family.</text>
</comment>
<evidence type="ECO:0000256" key="1">
    <source>
        <dbReference type="ARBA" id="ARBA00008675"/>
    </source>
</evidence>
<keyword evidence="4 10" id="KW-0067">ATP-binding</keyword>
<dbReference type="GO" id="GO:0008233">
    <property type="term" value="F:peptidase activity"/>
    <property type="evidence" value="ECO:0007669"/>
    <property type="project" value="UniProtKB-KW"/>
</dbReference>
<feature type="compositionally biased region" description="Pro residues" evidence="7">
    <location>
        <begin position="60"/>
        <end position="71"/>
    </location>
</feature>
<dbReference type="Pfam" id="PF07724">
    <property type="entry name" value="AAA_2"/>
    <property type="match status" value="1"/>
</dbReference>
<feature type="region of interest" description="Disordered" evidence="7">
    <location>
        <begin position="54"/>
        <end position="94"/>
    </location>
</feature>
<evidence type="ECO:0000256" key="3">
    <source>
        <dbReference type="ARBA" id="ARBA00022741"/>
    </source>
</evidence>
<dbReference type="InterPro" id="IPR019489">
    <property type="entry name" value="Clp_ATPase_C"/>
</dbReference>
<dbReference type="PANTHER" id="PTHR11638">
    <property type="entry name" value="ATP-DEPENDENT CLP PROTEASE"/>
    <property type="match status" value="1"/>
</dbReference>
<evidence type="ECO:0000256" key="5">
    <source>
        <dbReference type="ARBA" id="ARBA00023186"/>
    </source>
</evidence>
<evidence type="ECO:0000259" key="9">
    <source>
        <dbReference type="SMART" id="SM01086"/>
    </source>
</evidence>
<proteinExistence type="inferred from homology"/>
<keyword evidence="3" id="KW-0547">Nucleotide-binding</keyword>
<evidence type="ECO:0000256" key="2">
    <source>
        <dbReference type="ARBA" id="ARBA00022737"/>
    </source>
</evidence>
<name>A0A1B9GKS8_9TREE</name>
<sequence>MLARKHLIRTGRLAVTRPTQSSLAIACPSRPLLLARPPILTADPSLKSTPVHVRTYAQGPPRPPPGGPGGPPGGGGGFGGMRFPGGQQQQQPEKGETLKQFSVDLTQLAREGKLDPTIGRDEEIRRTIQILSRRTKSNPVLLGLPGVGKTAILEGLATRIVNKEVPESLHGKRLLSLDLSMLLAGTGIRGEFETRFKALLKDIEESEGNVICFIDEIHTLLNLGKAEGSLDAGNMIKPALARGLQLVGATTLDEYRKTIEKDAALQRRFQPIIVNEPSVESTISILRGLKTRFEVHFGVQIADSALVTAAVYSDRYIPDRYLPDKAIDLVDEASSALKLTQESKPAALETLDREIVTLEIERESLKNEEDPFSVARLEKVEKTLEEKKQEQRHYADLWAQERERVAEIKAIKEQIEQANIDLENAQRNGDFEKASRLRFSTIPQLQARLPKAQAELAAENAEEPSMAVRDRVTSEDIAVVVSKSTGIPVTNLLKGERERLVHMEDSLRQRVVGQDQVIESVSNAIRLSRAGLQSPSRPLASFLFLGPTGVGKSELSKAIAEFLFADEKRGLIQLNMSEFHDKHTVSRLIGATAGFVGYEEGGQLTEAVRRRPYAVVVFDEIEKAHPDVANILLQILDEGVLTDGQGRQVNFKNTIICLTSNLGSEALYEPGACHPDGSITDATRAEVLRHVGGFFRPELINRLDELLVFNKLPPSIILDIIHLRMRELQSRLDPHRITLDIKDDAKVWLANKGYSEQFGARAVQRVIRDKVVTKVAGKMLDGSIRDGEIVTIGLEKDEIAISSRPDPNAQMPSQTSSSESTTSGSSKSVDPNRPESRTLEVLEDGVEEVSEDEDKPRRVVYG</sequence>
<keyword evidence="2" id="KW-0677">Repeat</keyword>
<evidence type="ECO:0000313" key="11">
    <source>
        <dbReference type="Proteomes" id="UP000092666"/>
    </source>
</evidence>